<dbReference type="PANTHER" id="PTHR37951">
    <property type="entry name" value="CYTOPLASMIC PROTEIN-RELATED"/>
    <property type="match status" value="1"/>
</dbReference>
<dbReference type="Pfam" id="PF06812">
    <property type="entry name" value="ImpA_N"/>
    <property type="match status" value="1"/>
</dbReference>
<sequence length="342" mass="38278">MTASNMALDLGRLLAPVSEADPTGPDLAYDPARYEIEQAFETEVSIDASGVETQPSEVDWRTIVDRIVEQSDRTKDLWLAAYLCRAAARAGQLETVELGTRNLAGLLETYWPSVHPRLEDYGFQGRKGPCDSLVSQAQFLAPLRKITLISHPRLGRYSIDDFERFRLRGESEEGYGMFRAALEDLQYEGLDDVIQRLDAIENNLRRADLVLTSNADDVGGTNFKDAYDALGQMRRAIQAFSPEPAKPETSEPPTQPHVASSSFSNVAVVAARLETRDDVIRALDALSDYYQRKEPGHPILTLMRRAREWVGQDFMSILEDIAPGSLDEARSVLQSRKQREQS</sequence>
<name>A0ABY4ZPT4_9CAUL</name>
<keyword evidence="3" id="KW-1185">Reference proteome</keyword>
<gene>
    <name evidence="2" type="ORF">MZV50_15300</name>
</gene>
<dbReference type="EMBL" id="CP096040">
    <property type="protein sequence ID" value="USQ93981.1"/>
    <property type="molecule type" value="Genomic_DNA"/>
</dbReference>
<feature type="domain" description="ImpA N-terminal" evidence="1">
    <location>
        <begin position="14"/>
        <end position="134"/>
    </location>
</feature>
<organism evidence="2 3">
    <name type="scientific">Caulobacter segnis</name>
    <dbReference type="NCBI Taxonomy" id="88688"/>
    <lineage>
        <taxon>Bacteria</taxon>
        <taxon>Pseudomonadati</taxon>
        <taxon>Pseudomonadota</taxon>
        <taxon>Alphaproteobacteria</taxon>
        <taxon>Caulobacterales</taxon>
        <taxon>Caulobacteraceae</taxon>
        <taxon>Caulobacter</taxon>
    </lineage>
</organism>
<reference evidence="2 3" key="1">
    <citation type="submission" date="2022-04" db="EMBL/GenBank/DDBJ databases">
        <title>Genome sequence of soybean root-associated Caulobacter segnis RL271.</title>
        <authorList>
            <person name="Longley R."/>
            <person name="Bonito G."/>
            <person name="Trigodet F."/>
            <person name="Crosson S."/>
            <person name="Fiebig A."/>
        </authorList>
    </citation>
    <scope>NUCLEOTIDE SEQUENCE [LARGE SCALE GENOMIC DNA]</scope>
    <source>
        <strain evidence="2 3">RL271</strain>
    </source>
</reference>
<protein>
    <submittedName>
        <fullName evidence="2">Type VI secretion system ImpA family N-terminal domain-containing protein</fullName>
    </submittedName>
</protein>
<evidence type="ECO:0000313" key="3">
    <source>
        <dbReference type="Proteomes" id="UP001057520"/>
    </source>
</evidence>
<dbReference type="InterPro" id="IPR010657">
    <property type="entry name" value="ImpA_N"/>
</dbReference>
<accession>A0ABY4ZPT4</accession>
<dbReference type="PANTHER" id="PTHR37951:SF1">
    <property type="entry name" value="TYPE VI SECRETION SYSTEM COMPONENT TSSA1"/>
    <property type="match status" value="1"/>
</dbReference>
<evidence type="ECO:0000259" key="1">
    <source>
        <dbReference type="Pfam" id="PF06812"/>
    </source>
</evidence>
<dbReference type="InterPro" id="IPR017740">
    <property type="entry name" value="TssA-like"/>
</dbReference>
<proteinExistence type="predicted"/>
<evidence type="ECO:0000313" key="2">
    <source>
        <dbReference type="EMBL" id="USQ93981.1"/>
    </source>
</evidence>
<dbReference type="Proteomes" id="UP001057520">
    <property type="component" value="Chromosome"/>
</dbReference>